<evidence type="ECO:0000256" key="8">
    <source>
        <dbReference type="ARBA" id="ARBA00023133"/>
    </source>
</evidence>
<evidence type="ECO:0000256" key="10">
    <source>
        <dbReference type="ARBA" id="ARBA00030253"/>
    </source>
</evidence>
<dbReference type="InterPro" id="IPR030470">
    <property type="entry name" value="UbiA_prenylTrfase_CS"/>
</dbReference>
<gene>
    <name evidence="14" type="primary">ctaB</name>
    <name evidence="15" type="ORF">J2S10_003265</name>
</gene>
<feature type="transmembrane region" description="Helical" evidence="14">
    <location>
        <begin position="223"/>
        <end position="244"/>
    </location>
</feature>
<keyword evidence="16" id="KW-1185">Reference proteome</keyword>
<dbReference type="Proteomes" id="UP001224122">
    <property type="component" value="Unassembled WGS sequence"/>
</dbReference>
<comment type="function">
    <text evidence="14">Converts heme B (protoheme IX) to heme O by substitution of the vinyl group on carbon 2 of heme B porphyrin ring with a hydroxyethyl farnesyl side group.</text>
</comment>
<dbReference type="PANTHER" id="PTHR43448:SF7">
    <property type="entry name" value="4-HYDROXYBENZOATE SOLANESYLTRANSFERASE"/>
    <property type="match status" value="1"/>
</dbReference>
<dbReference type="InterPro" id="IPR044878">
    <property type="entry name" value="UbiA_sf"/>
</dbReference>
<dbReference type="PANTHER" id="PTHR43448">
    <property type="entry name" value="PROTOHEME IX FARNESYLTRANSFERASE, MITOCHONDRIAL"/>
    <property type="match status" value="1"/>
</dbReference>
<keyword evidence="9 14" id="KW-0472">Membrane</keyword>
<name>A0ABT9XYT0_9BACI</name>
<dbReference type="Pfam" id="PF01040">
    <property type="entry name" value="UbiA"/>
    <property type="match status" value="1"/>
</dbReference>
<keyword evidence="8 14" id="KW-0350">Heme biosynthesis</keyword>
<evidence type="ECO:0000256" key="1">
    <source>
        <dbReference type="ARBA" id="ARBA00004651"/>
    </source>
</evidence>
<protein>
    <recommendedName>
        <fullName evidence="11 14">Protoheme IX farnesyltransferase</fullName>
        <ecNumber evidence="3 14">2.5.1.141</ecNumber>
    </recommendedName>
    <alternativeName>
        <fullName evidence="12 14">Heme B farnesyltransferase</fullName>
    </alternativeName>
    <alternativeName>
        <fullName evidence="10 14">Heme O synthase</fullName>
    </alternativeName>
</protein>
<dbReference type="InterPro" id="IPR006369">
    <property type="entry name" value="Protohaem_IX_farnesylTrfase"/>
</dbReference>
<comment type="pathway">
    <text evidence="2 14">Porphyrin-containing compound metabolism; heme O biosynthesis; heme O from protoheme: step 1/1.</text>
</comment>
<evidence type="ECO:0000256" key="3">
    <source>
        <dbReference type="ARBA" id="ARBA00012292"/>
    </source>
</evidence>
<evidence type="ECO:0000256" key="12">
    <source>
        <dbReference type="ARBA" id="ARBA00042475"/>
    </source>
</evidence>
<sequence>MSVLNEIRQESPSRMHLWTQAISAYIEVTKPKILIMLTFTSLCAAIVAQRGVPSISVIIAMLLSASLSAGGSAAINMWYDRDIDVMMERTAKRPIPAGLITHPSVFRFGIFLGILSVVVAFVFVNPLTALLNAVGYVYYAVVYTMWLKRRTPQNIVIGGGAGAFPILIGWASVTDSLNITVWLMFLIIFLWTPPHSWALALYKNEEYTKAGIPMMPVVKGPRSTKIQSLFYMALLFICSLVLFVSGNFNYFYLAGAIIFNSFLLYCTWKMWKEDDHQFIWAKRTFICSLFYILGMFSTMVIGIF</sequence>
<feature type="transmembrane region" description="Helical" evidence="14">
    <location>
        <begin position="99"/>
        <end position="123"/>
    </location>
</feature>
<dbReference type="HAMAP" id="MF_00154">
    <property type="entry name" value="CyoE_CtaB"/>
    <property type="match status" value="1"/>
</dbReference>
<organism evidence="15 16">
    <name type="scientific">Neobacillus ginsengisoli</name>
    <dbReference type="NCBI Taxonomy" id="904295"/>
    <lineage>
        <taxon>Bacteria</taxon>
        <taxon>Bacillati</taxon>
        <taxon>Bacillota</taxon>
        <taxon>Bacilli</taxon>
        <taxon>Bacillales</taxon>
        <taxon>Bacillaceae</taxon>
        <taxon>Neobacillus</taxon>
    </lineage>
</organism>
<dbReference type="PROSITE" id="PS00943">
    <property type="entry name" value="UBIA"/>
    <property type="match status" value="1"/>
</dbReference>
<reference evidence="15 16" key="1">
    <citation type="submission" date="2023-07" db="EMBL/GenBank/DDBJ databases">
        <title>Genomic Encyclopedia of Type Strains, Phase IV (KMG-IV): sequencing the most valuable type-strain genomes for metagenomic binning, comparative biology and taxonomic classification.</title>
        <authorList>
            <person name="Goeker M."/>
        </authorList>
    </citation>
    <scope>NUCLEOTIDE SEQUENCE [LARGE SCALE GENOMIC DNA]</scope>
    <source>
        <strain evidence="15 16">DSM 27594</strain>
    </source>
</reference>
<evidence type="ECO:0000256" key="13">
    <source>
        <dbReference type="ARBA" id="ARBA00047690"/>
    </source>
</evidence>
<feature type="transmembrane region" description="Helical" evidence="14">
    <location>
        <begin position="250"/>
        <end position="268"/>
    </location>
</feature>
<evidence type="ECO:0000256" key="2">
    <source>
        <dbReference type="ARBA" id="ARBA00004919"/>
    </source>
</evidence>
<comment type="subcellular location">
    <subcellularLocation>
        <location evidence="1 14">Cell membrane</location>
        <topology evidence="1 14">Multi-pass membrane protein</topology>
    </subcellularLocation>
</comment>
<evidence type="ECO:0000256" key="7">
    <source>
        <dbReference type="ARBA" id="ARBA00022989"/>
    </source>
</evidence>
<dbReference type="Gene3D" id="1.10.357.140">
    <property type="entry name" value="UbiA prenyltransferase"/>
    <property type="match status" value="1"/>
</dbReference>
<dbReference type="NCBIfam" id="TIGR01473">
    <property type="entry name" value="cyoE_ctaB"/>
    <property type="match status" value="1"/>
</dbReference>
<dbReference type="RefSeq" id="WP_307409593.1">
    <property type="nucleotide sequence ID" value="NZ_JAUSTW010000005.1"/>
</dbReference>
<proteinExistence type="inferred from homology"/>
<accession>A0ABT9XYT0</accession>
<comment type="subunit">
    <text evidence="14">Interacts with CtaA.</text>
</comment>
<comment type="similarity">
    <text evidence="14">Belongs to the UbiA prenyltransferase family. Protoheme IX farnesyltransferase subfamily.</text>
</comment>
<dbReference type="GO" id="GO:0016740">
    <property type="term" value="F:transferase activity"/>
    <property type="evidence" value="ECO:0007669"/>
    <property type="project" value="UniProtKB-KW"/>
</dbReference>
<evidence type="ECO:0000313" key="16">
    <source>
        <dbReference type="Proteomes" id="UP001224122"/>
    </source>
</evidence>
<evidence type="ECO:0000256" key="6">
    <source>
        <dbReference type="ARBA" id="ARBA00022692"/>
    </source>
</evidence>
<dbReference type="EC" id="2.5.1.141" evidence="3 14"/>
<evidence type="ECO:0000256" key="14">
    <source>
        <dbReference type="HAMAP-Rule" id="MF_00154"/>
    </source>
</evidence>
<comment type="caution">
    <text evidence="15">The sequence shown here is derived from an EMBL/GenBank/DDBJ whole genome shotgun (WGS) entry which is preliminary data.</text>
</comment>
<keyword evidence="5 14" id="KW-0808">Transferase</keyword>
<keyword evidence="6 14" id="KW-0812">Transmembrane</keyword>
<dbReference type="CDD" id="cd13957">
    <property type="entry name" value="PT_UbiA_Cox10"/>
    <property type="match status" value="1"/>
</dbReference>
<feature type="transmembrane region" description="Helical" evidence="14">
    <location>
        <begin position="154"/>
        <end position="173"/>
    </location>
</feature>
<evidence type="ECO:0000256" key="5">
    <source>
        <dbReference type="ARBA" id="ARBA00022679"/>
    </source>
</evidence>
<feature type="transmembrane region" description="Helical" evidence="14">
    <location>
        <begin position="280"/>
        <end position="303"/>
    </location>
</feature>
<evidence type="ECO:0000313" key="15">
    <source>
        <dbReference type="EMBL" id="MDQ0200082.1"/>
    </source>
</evidence>
<dbReference type="InterPro" id="IPR000537">
    <property type="entry name" value="UbiA_prenyltransferase"/>
</dbReference>
<dbReference type="EMBL" id="JAUSTW010000005">
    <property type="protein sequence ID" value="MDQ0200082.1"/>
    <property type="molecule type" value="Genomic_DNA"/>
</dbReference>
<comment type="miscellaneous">
    <text evidence="14">Carbon 2 of the heme B porphyrin ring is defined according to the Fischer nomenclature.</text>
</comment>
<feature type="transmembrane region" description="Helical" evidence="14">
    <location>
        <begin position="58"/>
        <end position="79"/>
    </location>
</feature>
<comment type="catalytic activity">
    <reaction evidence="13 14">
        <text>heme b + (2E,6E)-farnesyl diphosphate + H2O = Fe(II)-heme o + diphosphate</text>
        <dbReference type="Rhea" id="RHEA:28070"/>
        <dbReference type="ChEBI" id="CHEBI:15377"/>
        <dbReference type="ChEBI" id="CHEBI:33019"/>
        <dbReference type="ChEBI" id="CHEBI:60344"/>
        <dbReference type="ChEBI" id="CHEBI:60530"/>
        <dbReference type="ChEBI" id="CHEBI:175763"/>
        <dbReference type="EC" id="2.5.1.141"/>
    </reaction>
</comment>
<evidence type="ECO:0000256" key="9">
    <source>
        <dbReference type="ARBA" id="ARBA00023136"/>
    </source>
</evidence>
<keyword evidence="7 14" id="KW-1133">Transmembrane helix</keyword>
<keyword evidence="4 14" id="KW-1003">Cell membrane</keyword>
<evidence type="ECO:0000256" key="11">
    <source>
        <dbReference type="ARBA" id="ARBA00040810"/>
    </source>
</evidence>
<feature type="transmembrane region" description="Helical" evidence="14">
    <location>
        <begin position="179"/>
        <end position="202"/>
    </location>
</feature>
<feature type="transmembrane region" description="Helical" evidence="14">
    <location>
        <begin position="33"/>
        <end position="52"/>
    </location>
</feature>
<feature type="transmembrane region" description="Helical" evidence="14">
    <location>
        <begin position="129"/>
        <end position="147"/>
    </location>
</feature>
<evidence type="ECO:0000256" key="4">
    <source>
        <dbReference type="ARBA" id="ARBA00022475"/>
    </source>
</evidence>
<dbReference type="NCBIfam" id="NF003349">
    <property type="entry name" value="PRK04375.1-2"/>
    <property type="match status" value="1"/>
</dbReference>